<dbReference type="EMBL" id="JAULSN010000001">
    <property type="protein sequence ID" value="KAK3383211.1"/>
    <property type="molecule type" value="Genomic_DNA"/>
</dbReference>
<gene>
    <name evidence="2" type="ORF">B0T24DRAFT_604168</name>
</gene>
<organism evidence="2 3">
    <name type="scientific">Lasiosphaeria ovina</name>
    <dbReference type="NCBI Taxonomy" id="92902"/>
    <lineage>
        <taxon>Eukaryota</taxon>
        <taxon>Fungi</taxon>
        <taxon>Dikarya</taxon>
        <taxon>Ascomycota</taxon>
        <taxon>Pezizomycotina</taxon>
        <taxon>Sordariomycetes</taxon>
        <taxon>Sordariomycetidae</taxon>
        <taxon>Sordariales</taxon>
        <taxon>Lasiosphaeriaceae</taxon>
        <taxon>Lasiosphaeria</taxon>
    </lineage>
</organism>
<keyword evidence="1" id="KW-0732">Signal</keyword>
<evidence type="ECO:0000313" key="2">
    <source>
        <dbReference type="EMBL" id="KAK3383211.1"/>
    </source>
</evidence>
<reference evidence="2" key="2">
    <citation type="submission" date="2023-06" db="EMBL/GenBank/DDBJ databases">
        <authorList>
            <consortium name="Lawrence Berkeley National Laboratory"/>
            <person name="Haridas S."/>
            <person name="Hensen N."/>
            <person name="Bonometti L."/>
            <person name="Westerberg I."/>
            <person name="Brannstrom I.O."/>
            <person name="Guillou S."/>
            <person name="Cros-Aarteil S."/>
            <person name="Calhoun S."/>
            <person name="Kuo A."/>
            <person name="Mondo S."/>
            <person name="Pangilinan J."/>
            <person name="Riley R."/>
            <person name="Labutti K."/>
            <person name="Andreopoulos B."/>
            <person name="Lipzen A."/>
            <person name="Chen C."/>
            <person name="Yanf M."/>
            <person name="Daum C."/>
            <person name="Ng V."/>
            <person name="Clum A."/>
            <person name="Steindorff A."/>
            <person name="Ohm R."/>
            <person name="Martin F."/>
            <person name="Silar P."/>
            <person name="Natvig D."/>
            <person name="Lalanne C."/>
            <person name="Gautier V."/>
            <person name="Ament-Velasquez S.L."/>
            <person name="Kruys A."/>
            <person name="Hutchinson M.I."/>
            <person name="Powell A.J."/>
            <person name="Barry K."/>
            <person name="Miller A.N."/>
            <person name="Grigoriev I.V."/>
            <person name="Debuchy R."/>
            <person name="Gladieux P."/>
            <person name="Thoren M.H."/>
            <person name="Johannesson H."/>
        </authorList>
    </citation>
    <scope>NUCLEOTIDE SEQUENCE</scope>
    <source>
        <strain evidence="2">CBS 958.72</strain>
    </source>
</reference>
<sequence length="174" mass="18695">MLFLSLVSALAVSLPFAAAKPAYKIPAIMSKLVQEDDTCIMPEGFRIQKFRIWSSQAGSNRSVNINFEYTDDSTSINTCCHLNQSSANVGPPGLTPRYACNNDTVQFIWQNGTMTLVEKACPQTGSHFEAAGSVTLNLTCTNTLFNSTAGAGSSCVSTKDPIEAIFTSLEPTPQ</sequence>
<accession>A0AAE0TXL7</accession>
<reference evidence="2" key="1">
    <citation type="journal article" date="2023" name="Mol. Phylogenet. Evol.">
        <title>Genome-scale phylogeny and comparative genomics of the fungal order Sordariales.</title>
        <authorList>
            <person name="Hensen N."/>
            <person name="Bonometti L."/>
            <person name="Westerberg I."/>
            <person name="Brannstrom I.O."/>
            <person name="Guillou S."/>
            <person name="Cros-Aarteil S."/>
            <person name="Calhoun S."/>
            <person name="Haridas S."/>
            <person name="Kuo A."/>
            <person name="Mondo S."/>
            <person name="Pangilinan J."/>
            <person name="Riley R."/>
            <person name="LaButti K."/>
            <person name="Andreopoulos B."/>
            <person name="Lipzen A."/>
            <person name="Chen C."/>
            <person name="Yan M."/>
            <person name="Daum C."/>
            <person name="Ng V."/>
            <person name="Clum A."/>
            <person name="Steindorff A."/>
            <person name="Ohm R.A."/>
            <person name="Martin F."/>
            <person name="Silar P."/>
            <person name="Natvig D.O."/>
            <person name="Lalanne C."/>
            <person name="Gautier V."/>
            <person name="Ament-Velasquez S.L."/>
            <person name="Kruys A."/>
            <person name="Hutchinson M.I."/>
            <person name="Powell A.J."/>
            <person name="Barry K."/>
            <person name="Miller A.N."/>
            <person name="Grigoriev I.V."/>
            <person name="Debuchy R."/>
            <person name="Gladieux P."/>
            <person name="Hiltunen Thoren M."/>
            <person name="Johannesson H."/>
        </authorList>
    </citation>
    <scope>NUCLEOTIDE SEQUENCE</scope>
    <source>
        <strain evidence="2">CBS 958.72</strain>
    </source>
</reference>
<comment type="caution">
    <text evidence="2">The sequence shown here is derived from an EMBL/GenBank/DDBJ whole genome shotgun (WGS) entry which is preliminary data.</text>
</comment>
<keyword evidence="3" id="KW-1185">Reference proteome</keyword>
<evidence type="ECO:0008006" key="4">
    <source>
        <dbReference type="Google" id="ProtNLM"/>
    </source>
</evidence>
<evidence type="ECO:0000256" key="1">
    <source>
        <dbReference type="SAM" id="SignalP"/>
    </source>
</evidence>
<dbReference type="AlphaFoldDB" id="A0AAE0TXL7"/>
<feature type="chain" id="PRO_5041943922" description="AA1-like domain-containing protein" evidence="1">
    <location>
        <begin position="20"/>
        <end position="174"/>
    </location>
</feature>
<proteinExistence type="predicted"/>
<feature type="signal peptide" evidence="1">
    <location>
        <begin position="1"/>
        <end position="19"/>
    </location>
</feature>
<dbReference type="Proteomes" id="UP001287356">
    <property type="component" value="Unassembled WGS sequence"/>
</dbReference>
<protein>
    <recommendedName>
        <fullName evidence="4">AA1-like domain-containing protein</fullName>
    </recommendedName>
</protein>
<name>A0AAE0TXL7_9PEZI</name>
<evidence type="ECO:0000313" key="3">
    <source>
        <dbReference type="Proteomes" id="UP001287356"/>
    </source>
</evidence>